<dbReference type="InterPro" id="IPR006953">
    <property type="entry name" value="Vesicle_Uso1_P115_head"/>
</dbReference>
<dbReference type="InterPro" id="IPR024095">
    <property type="entry name" value="Vesicle_P115"/>
</dbReference>
<dbReference type="GO" id="GO:0000139">
    <property type="term" value="C:Golgi membrane"/>
    <property type="evidence" value="ECO:0007669"/>
    <property type="project" value="InterPro"/>
</dbReference>
<dbReference type="Gene3D" id="1.25.10.10">
    <property type="entry name" value="Leucine-rich Repeat Variant"/>
    <property type="match status" value="2"/>
</dbReference>
<evidence type="ECO:0000313" key="7">
    <source>
        <dbReference type="WBParaSite" id="nRc.2.0.1.t12264-RA"/>
    </source>
</evidence>
<dbReference type="GO" id="GO:0006888">
    <property type="term" value="P:endoplasmic reticulum to Golgi vesicle-mediated transport"/>
    <property type="evidence" value="ECO:0007669"/>
    <property type="project" value="TreeGrafter"/>
</dbReference>
<evidence type="ECO:0000256" key="3">
    <source>
        <dbReference type="ARBA" id="ARBA00023054"/>
    </source>
</evidence>
<keyword evidence="6" id="KW-1185">Reference proteome</keyword>
<reference evidence="7" key="1">
    <citation type="submission" date="2022-11" db="UniProtKB">
        <authorList>
            <consortium name="WormBaseParasite"/>
        </authorList>
    </citation>
    <scope>IDENTIFICATION</scope>
</reference>
<dbReference type="WBParaSite" id="nRc.2.0.1.t12264-RA">
    <property type="protein sequence ID" value="nRc.2.0.1.t12264-RA"/>
    <property type="gene ID" value="nRc.2.0.1.g12264"/>
</dbReference>
<name>A0A915IDJ0_ROMCU</name>
<evidence type="ECO:0000313" key="6">
    <source>
        <dbReference type="Proteomes" id="UP000887565"/>
    </source>
</evidence>
<dbReference type="GO" id="GO:0006886">
    <property type="term" value="P:intracellular protein transport"/>
    <property type="evidence" value="ECO:0007669"/>
    <property type="project" value="InterPro"/>
</dbReference>
<feature type="coiled-coil region" evidence="4">
    <location>
        <begin position="541"/>
        <end position="639"/>
    </location>
</feature>
<dbReference type="GO" id="GO:0005783">
    <property type="term" value="C:endoplasmic reticulum"/>
    <property type="evidence" value="ECO:0007669"/>
    <property type="project" value="TreeGrafter"/>
</dbReference>
<feature type="domain" description="Vesicle tethering protein Uso1/P115-like head" evidence="5">
    <location>
        <begin position="215"/>
        <end position="493"/>
    </location>
</feature>
<dbReference type="Proteomes" id="UP000887565">
    <property type="component" value="Unplaced"/>
</dbReference>
<sequence>MHKCARRYSGATLIKNLKLVLNKLKYDTNLFEKDNDCSEAENHDLGERFTETLIKDRENVVLFLSLIESPDFNVRLPAVRLLTNLLRYKCKDLQEILLSTPGSIPKITDLLQEQREVLRNDAVLLLFELIRGNTNIQKTVAFQNAFDGLLDIIYQEGDISPSNQLSVSSGCQKVILQCGLLQDLCQIMMSGGIPADILTETINTVAESIRGCLPNQEYFETVMAPSEPLQPALIVLLLSMVSDKQPFNLRCSVLYCVQCFLYKNDKAKQDIISTLLPSSVADNKTITAGHIICTGLVSTDPLVVWYSCGAFLHCLIDVQRTEKERLLNVQLAPSLGHTPVSLMQQIVTILSQSQEFLTRIGLLMFLNVWLAHSPNVVSHLLQQTSLIPYLITQAGSSEGEDSECLLQCLASFTLGVCVHFNDDSFAKYNQRALKQIIEKRIGVEIFLDKLETLTKSEQYARAAQRPQLRAKSPQDVAFDYEFCRFYRTLEQELSLSFKKSFRSASSNLDQYNQFLTNGHSDVSASLDGTDVQTSQQHFEIIDQYKAIIKRQDDELSQLKQKMFEQTKNDHSSDISSLRLQLDEKCRLLDNKEKEIQSVSAIQSEVEVMRADVQRLQGDLQQKTSEVEYLKQQAQSWQNQLVLEVDTYTSWLTHSDWRANSKNGMHERGLTATYLTRC</sequence>
<comment type="subcellular location">
    <subcellularLocation>
        <location evidence="1">Golgi apparatus</location>
    </subcellularLocation>
</comment>
<evidence type="ECO:0000256" key="2">
    <source>
        <dbReference type="ARBA" id="ARBA00023034"/>
    </source>
</evidence>
<dbReference type="Pfam" id="PF18770">
    <property type="entry name" value="Arm_vescicular"/>
    <property type="match status" value="1"/>
</dbReference>
<dbReference type="InterPro" id="IPR011989">
    <property type="entry name" value="ARM-like"/>
</dbReference>
<keyword evidence="2" id="KW-0333">Golgi apparatus</keyword>
<dbReference type="GO" id="GO:0005795">
    <property type="term" value="C:Golgi stack"/>
    <property type="evidence" value="ECO:0007669"/>
    <property type="project" value="TreeGrafter"/>
</dbReference>
<dbReference type="PANTHER" id="PTHR10013:SF0">
    <property type="entry name" value="GENERAL VESICULAR TRANSPORT FACTOR P115"/>
    <property type="match status" value="1"/>
</dbReference>
<dbReference type="SUPFAM" id="SSF48371">
    <property type="entry name" value="ARM repeat"/>
    <property type="match status" value="1"/>
</dbReference>
<dbReference type="GO" id="GO:0045056">
    <property type="term" value="P:transcytosis"/>
    <property type="evidence" value="ECO:0007669"/>
    <property type="project" value="TreeGrafter"/>
</dbReference>
<evidence type="ECO:0000256" key="1">
    <source>
        <dbReference type="ARBA" id="ARBA00004555"/>
    </source>
</evidence>
<keyword evidence="3 4" id="KW-0175">Coiled coil</keyword>
<dbReference type="GO" id="GO:0048280">
    <property type="term" value="P:vesicle fusion with Golgi apparatus"/>
    <property type="evidence" value="ECO:0007669"/>
    <property type="project" value="InterPro"/>
</dbReference>
<proteinExistence type="predicted"/>
<evidence type="ECO:0000256" key="4">
    <source>
        <dbReference type="SAM" id="Coils"/>
    </source>
</evidence>
<dbReference type="GO" id="GO:0048211">
    <property type="term" value="P:Golgi vesicle docking"/>
    <property type="evidence" value="ECO:0007669"/>
    <property type="project" value="TreeGrafter"/>
</dbReference>
<dbReference type="InterPro" id="IPR016024">
    <property type="entry name" value="ARM-type_fold"/>
</dbReference>
<dbReference type="InterPro" id="IPR041209">
    <property type="entry name" value="P115_Arm_rpt"/>
</dbReference>
<dbReference type="PANTHER" id="PTHR10013">
    <property type="entry name" value="GENERAL VESICULAR TRANSPORT FACTOR P115"/>
    <property type="match status" value="1"/>
</dbReference>
<accession>A0A915IDJ0</accession>
<protein>
    <submittedName>
        <fullName evidence="7">Vesicle tethering protein Uso1/P115-like head domain-containing protein</fullName>
    </submittedName>
</protein>
<dbReference type="Pfam" id="PF04869">
    <property type="entry name" value="Uso1_p115_head"/>
    <property type="match status" value="1"/>
</dbReference>
<organism evidence="6 7">
    <name type="scientific">Romanomermis culicivorax</name>
    <name type="common">Nematode worm</name>
    <dbReference type="NCBI Taxonomy" id="13658"/>
    <lineage>
        <taxon>Eukaryota</taxon>
        <taxon>Metazoa</taxon>
        <taxon>Ecdysozoa</taxon>
        <taxon>Nematoda</taxon>
        <taxon>Enoplea</taxon>
        <taxon>Dorylaimia</taxon>
        <taxon>Mermithida</taxon>
        <taxon>Mermithoidea</taxon>
        <taxon>Mermithidae</taxon>
        <taxon>Romanomermis</taxon>
    </lineage>
</organism>
<dbReference type="AlphaFoldDB" id="A0A915IDJ0"/>
<dbReference type="GO" id="GO:0012507">
    <property type="term" value="C:ER to Golgi transport vesicle membrane"/>
    <property type="evidence" value="ECO:0007669"/>
    <property type="project" value="TreeGrafter"/>
</dbReference>
<evidence type="ECO:0000259" key="5">
    <source>
        <dbReference type="Pfam" id="PF04869"/>
    </source>
</evidence>